<proteinExistence type="predicted"/>
<gene>
    <name evidence="2" type="ORF">CWATWH0402_4512</name>
</gene>
<evidence type="ECO:0000313" key="3">
    <source>
        <dbReference type="Proteomes" id="UP000018130"/>
    </source>
</evidence>
<accession>T2JWV0</accession>
<organism evidence="2 3">
    <name type="scientific">Crocosphaera watsonii WH 0402</name>
    <dbReference type="NCBI Taxonomy" id="1284629"/>
    <lineage>
        <taxon>Bacteria</taxon>
        <taxon>Bacillati</taxon>
        <taxon>Cyanobacteriota</taxon>
        <taxon>Cyanophyceae</taxon>
        <taxon>Oscillatoriophycideae</taxon>
        <taxon>Chroococcales</taxon>
        <taxon>Aphanothecaceae</taxon>
        <taxon>Crocosphaera</taxon>
    </lineage>
</organism>
<name>T2JWV0_CROWT</name>
<reference evidence="2 3" key="1">
    <citation type="submission" date="2013-01" db="EMBL/GenBank/DDBJ databases">
        <authorList>
            <person name="Bench S."/>
        </authorList>
    </citation>
    <scope>NUCLEOTIDE SEQUENCE [LARGE SCALE GENOMIC DNA]</scope>
    <source>
        <strain evidence="2 3">WH 0402</strain>
    </source>
</reference>
<dbReference type="Proteomes" id="UP000018130">
    <property type="component" value="Unassembled WGS sequence"/>
</dbReference>
<protein>
    <submittedName>
        <fullName evidence="2">Transposase</fullName>
    </submittedName>
</protein>
<dbReference type="Pfam" id="PF12323">
    <property type="entry name" value="HTH_OrfB_IS605"/>
    <property type="match status" value="1"/>
</dbReference>
<dbReference type="InterPro" id="IPR021027">
    <property type="entry name" value="Transposase_put_HTH"/>
</dbReference>
<dbReference type="AlphaFoldDB" id="T2JWV0"/>
<dbReference type="EMBL" id="CAQN01001161">
    <property type="protein sequence ID" value="CCQ70288.1"/>
    <property type="molecule type" value="Genomic_DNA"/>
</dbReference>
<reference evidence="2 3" key="2">
    <citation type="submission" date="2013-09" db="EMBL/GenBank/DDBJ databases">
        <title>Whole genome comparison of six Crocosphaera watsonii strains with differing phenotypes.</title>
        <authorList>
            <person name="Bench S.R."/>
            <person name="Heller P."/>
            <person name="Frank I."/>
            <person name="Arciniega M."/>
            <person name="Shilova I.N."/>
            <person name="Zehr J.P."/>
        </authorList>
    </citation>
    <scope>NUCLEOTIDE SEQUENCE [LARGE SCALE GENOMIC DNA]</scope>
    <source>
        <strain evidence="2 3">WH 0402</strain>
    </source>
</reference>
<comment type="caution">
    <text evidence="2">The sequence shown here is derived from an EMBL/GenBank/DDBJ whole genome shotgun (WGS) entry which is preliminary data.</text>
</comment>
<sequence length="84" mass="9753">MILAYKYKLKASLSQEIIMTNWVSMLRSHYNFCLRDRIEAYEQVKYPKLGNYSDLKTKAPCCPLTCSISPQSQLGEPFKNQVKT</sequence>
<evidence type="ECO:0000313" key="2">
    <source>
        <dbReference type="EMBL" id="CCQ70288.1"/>
    </source>
</evidence>
<evidence type="ECO:0000259" key="1">
    <source>
        <dbReference type="Pfam" id="PF12323"/>
    </source>
</evidence>
<feature type="domain" description="Transposase putative helix-turn-helix" evidence="1">
    <location>
        <begin position="1"/>
        <end position="43"/>
    </location>
</feature>